<evidence type="ECO:0000256" key="2">
    <source>
        <dbReference type="SAM" id="Phobius"/>
    </source>
</evidence>
<comment type="caution">
    <text evidence="3">The sequence shown here is derived from an EMBL/GenBank/DDBJ whole genome shotgun (WGS) entry which is preliminary data.</text>
</comment>
<feature type="non-terminal residue" evidence="3">
    <location>
        <position position="1"/>
    </location>
</feature>
<organism evidence="3 4">
    <name type="scientific">Scylla paramamosain</name>
    <name type="common">Mud crab</name>
    <dbReference type="NCBI Taxonomy" id="85552"/>
    <lineage>
        <taxon>Eukaryota</taxon>
        <taxon>Metazoa</taxon>
        <taxon>Ecdysozoa</taxon>
        <taxon>Arthropoda</taxon>
        <taxon>Crustacea</taxon>
        <taxon>Multicrustacea</taxon>
        <taxon>Malacostraca</taxon>
        <taxon>Eumalacostraca</taxon>
        <taxon>Eucarida</taxon>
        <taxon>Decapoda</taxon>
        <taxon>Pleocyemata</taxon>
        <taxon>Brachyura</taxon>
        <taxon>Eubrachyura</taxon>
        <taxon>Portunoidea</taxon>
        <taxon>Portunidae</taxon>
        <taxon>Portuninae</taxon>
        <taxon>Scylla</taxon>
    </lineage>
</organism>
<evidence type="ECO:0000256" key="1">
    <source>
        <dbReference type="SAM" id="MobiDB-lite"/>
    </source>
</evidence>
<sequence>DTVDQTDEEDISKTSTGSPKFRKKKKRQPRTVINPYGNVYFYWLCSLTICVLYNLWTPIVRQAFPELQTSPQPL</sequence>
<evidence type="ECO:0000313" key="3">
    <source>
        <dbReference type="EMBL" id="KAK8373993.1"/>
    </source>
</evidence>
<dbReference type="InterPro" id="IPR050866">
    <property type="entry name" value="CNG_cation_channel"/>
</dbReference>
<dbReference type="AlphaFoldDB" id="A0AAW0SFC8"/>
<dbReference type="EMBL" id="JARAKH010000726">
    <property type="protein sequence ID" value="KAK8373993.1"/>
    <property type="molecule type" value="Genomic_DNA"/>
</dbReference>
<proteinExistence type="predicted"/>
<reference evidence="3 4" key="1">
    <citation type="submission" date="2023-03" db="EMBL/GenBank/DDBJ databases">
        <title>High-quality genome of Scylla paramamosain provides insights in environmental adaptation.</title>
        <authorList>
            <person name="Zhang L."/>
        </authorList>
    </citation>
    <scope>NUCLEOTIDE SEQUENCE [LARGE SCALE GENOMIC DNA]</scope>
    <source>
        <strain evidence="3">LZ_2023a</strain>
        <tissue evidence="3">Muscle</tissue>
    </source>
</reference>
<dbReference type="PANTHER" id="PTHR45638:SF7">
    <property type="entry name" value="CYCLIC NUCLEOTIDE-GATED ION CHANNEL-LIKE, ISOFORM E"/>
    <property type="match status" value="1"/>
</dbReference>
<feature type="non-terminal residue" evidence="3">
    <location>
        <position position="74"/>
    </location>
</feature>
<dbReference type="PANTHER" id="PTHR45638">
    <property type="entry name" value="CYCLIC NUCLEOTIDE-GATED CATION CHANNEL SUBUNIT A"/>
    <property type="match status" value="1"/>
</dbReference>
<dbReference type="GO" id="GO:0005221">
    <property type="term" value="F:intracellularly cyclic nucleotide-activated monoatomic cation channel activity"/>
    <property type="evidence" value="ECO:0007669"/>
    <property type="project" value="InterPro"/>
</dbReference>
<gene>
    <name evidence="3" type="ORF">O3P69_016214</name>
</gene>
<dbReference type="GO" id="GO:0044877">
    <property type="term" value="F:protein-containing complex binding"/>
    <property type="evidence" value="ECO:0007669"/>
    <property type="project" value="TreeGrafter"/>
</dbReference>
<keyword evidence="2" id="KW-1133">Transmembrane helix</keyword>
<keyword evidence="4" id="KW-1185">Reference proteome</keyword>
<dbReference type="Proteomes" id="UP001487740">
    <property type="component" value="Unassembled WGS sequence"/>
</dbReference>
<name>A0AAW0SFC8_SCYPA</name>
<feature type="compositionally biased region" description="Acidic residues" evidence="1">
    <location>
        <begin position="1"/>
        <end position="10"/>
    </location>
</feature>
<keyword evidence="2" id="KW-0812">Transmembrane</keyword>
<evidence type="ECO:0000313" key="4">
    <source>
        <dbReference type="Proteomes" id="UP001487740"/>
    </source>
</evidence>
<protein>
    <submittedName>
        <fullName evidence="3">Uncharacterized protein</fullName>
    </submittedName>
</protein>
<feature type="transmembrane region" description="Helical" evidence="2">
    <location>
        <begin position="39"/>
        <end position="56"/>
    </location>
</feature>
<feature type="region of interest" description="Disordered" evidence="1">
    <location>
        <begin position="1"/>
        <end position="28"/>
    </location>
</feature>
<keyword evidence="2" id="KW-0472">Membrane</keyword>
<accession>A0AAW0SFC8</accession>